<dbReference type="GO" id="GO:0005524">
    <property type="term" value="F:ATP binding"/>
    <property type="evidence" value="ECO:0007669"/>
    <property type="project" value="UniProtKB-KW"/>
</dbReference>
<dbReference type="PANTHER" id="PTHR27007">
    <property type="match status" value="1"/>
</dbReference>
<reference evidence="21" key="2">
    <citation type="submission" date="2013-12" db="EMBL/GenBank/DDBJ databases">
        <authorList>
            <person name="Yu Y."/>
            <person name="Lee S."/>
            <person name="de Baynast K."/>
            <person name="Wissotski M."/>
            <person name="Liu L."/>
            <person name="Talag J."/>
            <person name="Goicoechea J."/>
            <person name="Angelova A."/>
            <person name="Jetty R."/>
            <person name="Kudrna D."/>
            <person name="Golser W."/>
            <person name="Rivera L."/>
            <person name="Zhang J."/>
            <person name="Wing R."/>
        </authorList>
    </citation>
    <scope>NUCLEOTIDE SEQUENCE</scope>
</reference>
<comment type="similarity">
    <text evidence="3">In the C-terminal section; belongs to the protein kinase superfamily. Ser/Thr protein kinase family.</text>
</comment>
<proteinExistence type="inferred from homology"/>
<evidence type="ECO:0000256" key="5">
    <source>
        <dbReference type="ARBA" id="ARBA00022527"/>
    </source>
</evidence>
<evidence type="ECO:0000256" key="15">
    <source>
        <dbReference type="ARBA" id="ARBA00023170"/>
    </source>
</evidence>
<dbReference type="GO" id="GO:0004674">
    <property type="term" value="F:protein serine/threonine kinase activity"/>
    <property type="evidence" value="ECO:0007669"/>
    <property type="project" value="UniProtKB-KW"/>
</dbReference>
<evidence type="ECO:0000256" key="18">
    <source>
        <dbReference type="SAM" id="SignalP"/>
    </source>
</evidence>
<evidence type="ECO:0000313" key="21">
    <source>
        <dbReference type="Proteomes" id="UP000032180"/>
    </source>
</evidence>
<dbReference type="Proteomes" id="UP000032180">
    <property type="component" value="Chromosome 7"/>
</dbReference>
<dbReference type="InterPro" id="IPR000719">
    <property type="entry name" value="Prot_kinase_dom"/>
</dbReference>
<dbReference type="AlphaFoldDB" id="A0A0D9WV67"/>
<protein>
    <recommendedName>
        <fullName evidence="4">non-specific serine/threonine protein kinase</fullName>
        <ecNumber evidence="4">2.7.11.1</ecNumber>
    </recommendedName>
</protein>
<dbReference type="InterPro" id="IPR050528">
    <property type="entry name" value="L-type_Lectin-RKs"/>
</dbReference>
<evidence type="ECO:0000256" key="14">
    <source>
        <dbReference type="ARBA" id="ARBA00023136"/>
    </source>
</evidence>
<dbReference type="SUPFAM" id="SSF56112">
    <property type="entry name" value="Protein kinase-like (PK-like)"/>
    <property type="match status" value="1"/>
</dbReference>
<evidence type="ECO:0000256" key="2">
    <source>
        <dbReference type="ARBA" id="ARBA00008536"/>
    </source>
</evidence>
<dbReference type="PROSITE" id="PS00108">
    <property type="entry name" value="PROTEIN_KINASE_ST"/>
    <property type="match status" value="1"/>
</dbReference>
<dbReference type="Gene3D" id="3.30.200.20">
    <property type="entry name" value="Phosphorylase Kinase, domain 1"/>
    <property type="match status" value="1"/>
</dbReference>
<keyword evidence="10" id="KW-0547">Nucleotide-binding</keyword>
<comment type="similarity">
    <text evidence="2">In the N-terminal section; belongs to the leguminous lectin family.</text>
</comment>
<reference evidence="20 21" key="1">
    <citation type="submission" date="2012-08" db="EMBL/GenBank/DDBJ databases">
        <title>Oryza genome evolution.</title>
        <authorList>
            <person name="Wing R.A."/>
        </authorList>
    </citation>
    <scope>NUCLEOTIDE SEQUENCE</scope>
</reference>
<keyword evidence="8 18" id="KW-0732">Signal</keyword>
<dbReference type="CDD" id="cd06899">
    <property type="entry name" value="lectin_legume_LecRK_Arcelin_ConA"/>
    <property type="match status" value="1"/>
</dbReference>
<feature type="chain" id="PRO_5002349122" description="non-specific serine/threonine protein kinase" evidence="18">
    <location>
        <begin position="22"/>
        <end position="656"/>
    </location>
</feature>
<evidence type="ECO:0000256" key="10">
    <source>
        <dbReference type="ARBA" id="ARBA00022741"/>
    </source>
</evidence>
<evidence type="ECO:0000256" key="4">
    <source>
        <dbReference type="ARBA" id="ARBA00012513"/>
    </source>
</evidence>
<evidence type="ECO:0000256" key="11">
    <source>
        <dbReference type="ARBA" id="ARBA00022777"/>
    </source>
</evidence>
<comment type="subcellular location">
    <subcellularLocation>
        <location evidence="1">Membrane</location>
        <topology evidence="1">Single-pass type I membrane protein</topology>
    </subcellularLocation>
</comment>
<dbReference type="InterPro" id="IPR008271">
    <property type="entry name" value="Ser/Thr_kinase_AS"/>
</dbReference>
<dbReference type="EnsemblPlants" id="LPERR07G01900.1">
    <property type="protein sequence ID" value="LPERR07G01900.1"/>
    <property type="gene ID" value="LPERR07G01900"/>
</dbReference>
<keyword evidence="13 17" id="KW-1133">Transmembrane helix</keyword>
<name>A0A0D9WV67_9ORYZ</name>
<evidence type="ECO:0000259" key="19">
    <source>
        <dbReference type="PROSITE" id="PS50011"/>
    </source>
</evidence>
<keyword evidence="6" id="KW-0808">Transferase</keyword>
<accession>A0A0D9WV67</accession>
<dbReference type="PROSITE" id="PS50011">
    <property type="entry name" value="PROTEIN_KINASE_DOM"/>
    <property type="match status" value="1"/>
</dbReference>
<evidence type="ECO:0000256" key="1">
    <source>
        <dbReference type="ARBA" id="ARBA00004479"/>
    </source>
</evidence>
<feature type="domain" description="Protein kinase" evidence="19">
    <location>
        <begin position="347"/>
        <end position="634"/>
    </location>
</feature>
<dbReference type="FunFam" id="2.60.120.200:FF:000051">
    <property type="entry name" value="L-type lectin-domain containing receptor kinase V.9"/>
    <property type="match status" value="1"/>
</dbReference>
<keyword evidence="21" id="KW-1185">Reference proteome</keyword>
<evidence type="ECO:0000256" key="9">
    <source>
        <dbReference type="ARBA" id="ARBA00022734"/>
    </source>
</evidence>
<dbReference type="SUPFAM" id="SSF49899">
    <property type="entry name" value="Concanavalin A-like lectins/glucanases"/>
    <property type="match status" value="1"/>
</dbReference>
<dbReference type="SMART" id="SM00220">
    <property type="entry name" value="S_TKc"/>
    <property type="match status" value="1"/>
</dbReference>
<evidence type="ECO:0000256" key="12">
    <source>
        <dbReference type="ARBA" id="ARBA00022840"/>
    </source>
</evidence>
<dbReference type="Gene3D" id="2.60.120.200">
    <property type="match status" value="1"/>
</dbReference>
<dbReference type="Pfam" id="PF00139">
    <property type="entry name" value="Lectin_legB"/>
    <property type="match status" value="1"/>
</dbReference>
<feature type="signal peptide" evidence="18">
    <location>
        <begin position="1"/>
        <end position="21"/>
    </location>
</feature>
<dbReference type="EC" id="2.7.11.1" evidence="4"/>
<reference evidence="20" key="3">
    <citation type="submission" date="2015-04" db="UniProtKB">
        <authorList>
            <consortium name="EnsemblPlants"/>
        </authorList>
    </citation>
    <scope>IDENTIFICATION</scope>
</reference>
<dbReference type="CDD" id="cd14066">
    <property type="entry name" value="STKc_IRAK"/>
    <property type="match status" value="1"/>
</dbReference>
<evidence type="ECO:0000256" key="3">
    <source>
        <dbReference type="ARBA" id="ARBA00010217"/>
    </source>
</evidence>
<keyword evidence="9" id="KW-0430">Lectin</keyword>
<dbReference type="FunFam" id="3.30.200.20:FF:001118">
    <property type="entry name" value="Os07g0129900 protein"/>
    <property type="match status" value="1"/>
</dbReference>
<dbReference type="InterPro" id="IPR001220">
    <property type="entry name" value="Legume_lectin_dom"/>
</dbReference>
<evidence type="ECO:0000256" key="16">
    <source>
        <dbReference type="ARBA" id="ARBA00023180"/>
    </source>
</evidence>
<evidence type="ECO:0000256" key="6">
    <source>
        <dbReference type="ARBA" id="ARBA00022679"/>
    </source>
</evidence>
<keyword evidence="11" id="KW-0418">Kinase</keyword>
<evidence type="ECO:0000256" key="13">
    <source>
        <dbReference type="ARBA" id="ARBA00022989"/>
    </source>
</evidence>
<evidence type="ECO:0000313" key="20">
    <source>
        <dbReference type="EnsemblPlants" id="LPERR07G01900.1"/>
    </source>
</evidence>
<keyword evidence="16" id="KW-0325">Glycoprotein</keyword>
<dbReference type="GO" id="GO:0016020">
    <property type="term" value="C:membrane"/>
    <property type="evidence" value="ECO:0007669"/>
    <property type="project" value="UniProtKB-SubCell"/>
</dbReference>
<sequence length="656" mass="72505">MSFLLPLLFVVLNLASSITNGDDHHKFVYNGFTGANLSLDGTAMVTPNGLVELTNDGIRLKGHAFYPSPLQFRNSPNGTVQSFSVSFVFGIIPIFSDLNSGHGISFVVAPSKNFSDAIPAQYFGLFNSETDGNSNGHIFAVELDTVQNREFKDINDNHVGIDVNSLTSLKSYPAGYYDESGMFRNLSLVSMEAMQVWVDYDREATQINVTMAPLHMAKPVKPLLSASYNLSELLMEPAYIGFSSSTGAAGARHYLLGWSFNINGPAPAIDIAKLPKLPTVGPKSDPSKKLKIFLPIATAAFLMAVGAAIFLLVRRRMRYAELQEDWEIEFGPHRFTYKDLFHATEGFQNKNLIGAGGAGRVYKGTLIGSKQDIAVKKISHNSKQSMKQFVAEIVSIGHLQHRNLVRLLGYCRRKGELILVYEYMPNGSLENFLYGQDGKCTLDWDQRFKIIKGIASGLLYLHEEWEKVVIHRDVKPSNILLDNEMNAKIGDFGLSRLHDHGANLQTTHVVGTIGYLAPEIALNGKVSPLADVFSFGILALEIICGQKPVKQNAQGVQHTLVDWVLEHWHKGSLVDAVDANLQTGYDIAEVRLVLQLGLLCSHPSGQSRPSMRQVMQYLNGDMPLPETFLTHPDFGMFHLLQERVSNLSAMSYPSLA</sequence>
<dbReference type="FunFam" id="1.10.510.10:FF:000517">
    <property type="entry name" value="Putative receptor kinase Lecrk"/>
    <property type="match status" value="1"/>
</dbReference>
<keyword evidence="5" id="KW-0723">Serine/threonine-protein kinase</keyword>
<dbReference type="Gramene" id="LPERR07G01900.1">
    <property type="protein sequence ID" value="LPERR07G01900.1"/>
    <property type="gene ID" value="LPERR07G01900"/>
</dbReference>
<dbReference type="HOGENOM" id="CLU_000288_62_3_1"/>
<keyword evidence="14 17" id="KW-0472">Membrane</keyword>
<evidence type="ECO:0000256" key="17">
    <source>
        <dbReference type="SAM" id="Phobius"/>
    </source>
</evidence>
<dbReference type="STRING" id="77586.A0A0D9WV67"/>
<dbReference type="eggNOG" id="ENOG502QSJ4">
    <property type="taxonomic scope" value="Eukaryota"/>
</dbReference>
<dbReference type="GO" id="GO:0030246">
    <property type="term" value="F:carbohydrate binding"/>
    <property type="evidence" value="ECO:0007669"/>
    <property type="project" value="UniProtKB-KW"/>
</dbReference>
<dbReference type="InterPro" id="IPR013320">
    <property type="entry name" value="ConA-like_dom_sf"/>
</dbReference>
<keyword evidence="12" id="KW-0067">ATP-binding</keyword>
<dbReference type="InterPro" id="IPR011009">
    <property type="entry name" value="Kinase-like_dom_sf"/>
</dbReference>
<dbReference type="Pfam" id="PF00069">
    <property type="entry name" value="Pkinase"/>
    <property type="match status" value="1"/>
</dbReference>
<organism evidence="20 21">
    <name type="scientific">Leersia perrieri</name>
    <dbReference type="NCBI Taxonomy" id="77586"/>
    <lineage>
        <taxon>Eukaryota</taxon>
        <taxon>Viridiplantae</taxon>
        <taxon>Streptophyta</taxon>
        <taxon>Embryophyta</taxon>
        <taxon>Tracheophyta</taxon>
        <taxon>Spermatophyta</taxon>
        <taxon>Magnoliopsida</taxon>
        <taxon>Liliopsida</taxon>
        <taxon>Poales</taxon>
        <taxon>Poaceae</taxon>
        <taxon>BOP clade</taxon>
        <taxon>Oryzoideae</taxon>
        <taxon>Oryzeae</taxon>
        <taxon>Oryzinae</taxon>
        <taxon>Leersia</taxon>
    </lineage>
</organism>
<keyword evidence="7 17" id="KW-0812">Transmembrane</keyword>
<evidence type="ECO:0000256" key="8">
    <source>
        <dbReference type="ARBA" id="ARBA00022729"/>
    </source>
</evidence>
<keyword evidence="15" id="KW-0675">Receptor</keyword>
<evidence type="ECO:0000256" key="7">
    <source>
        <dbReference type="ARBA" id="ARBA00022692"/>
    </source>
</evidence>
<feature type="transmembrane region" description="Helical" evidence="17">
    <location>
        <begin position="292"/>
        <end position="313"/>
    </location>
</feature>
<dbReference type="Gene3D" id="1.10.510.10">
    <property type="entry name" value="Transferase(Phosphotransferase) domain 1"/>
    <property type="match status" value="1"/>
</dbReference>